<protein>
    <submittedName>
        <fullName evidence="3">SCP domain-containing protein</fullName>
    </submittedName>
</protein>
<evidence type="ECO:0000313" key="2">
    <source>
        <dbReference type="Proteomes" id="UP000050741"/>
    </source>
</evidence>
<feature type="region of interest" description="Disordered" evidence="1">
    <location>
        <begin position="77"/>
        <end position="175"/>
    </location>
</feature>
<sequence length="252" mass="27054">MKIVGIKCHNQTYVSTKPAEAKSGAECLSRGCVVAYCTFDPSAHVLYQSCPDVVNNNGTVPNPDVVNNNGTVPNPVVNNNGTRPNPANQTIQPSTASHNNATSMPVEYTEKPRETAEPINNATKAKQPSKNTTDQIVGSDKPSNNTEKAEEKTTVTAPLNNTEKPAKLTTAPLNNTEKPAKLTTASIRITTAPLDDTVETIKMSTASIADTEMSMPTTHQYGQATDKNATKTPKNLSSETTYKYLWGIEFGV</sequence>
<name>A0A183CDG5_GLOPA</name>
<evidence type="ECO:0000313" key="3">
    <source>
        <dbReference type="WBParaSite" id="GPLIN_001091900"/>
    </source>
</evidence>
<reference evidence="3" key="2">
    <citation type="submission" date="2016-06" db="UniProtKB">
        <authorList>
            <consortium name="WormBaseParasite"/>
        </authorList>
    </citation>
    <scope>IDENTIFICATION</scope>
</reference>
<dbReference type="Proteomes" id="UP000050741">
    <property type="component" value="Unassembled WGS sequence"/>
</dbReference>
<proteinExistence type="predicted"/>
<feature type="compositionally biased region" description="Low complexity" evidence="1">
    <location>
        <begin position="77"/>
        <end position="86"/>
    </location>
</feature>
<dbReference type="WBParaSite" id="GPLIN_001091900">
    <property type="protein sequence ID" value="GPLIN_001091900"/>
    <property type="gene ID" value="GPLIN_001091900"/>
</dbReference>
<reference evidence="2" key="1">
    <citation type="submission" date="2014-05" db="EMBL/GenBank/DDBJ databases">
        <title>The genome and life-stage specific transcriptomes of Globodera pallida elucidate key aspects of plant parasitism by a cyst nematode.</title>
        <authorList>
            <person name="Cotton J.A."/>
            <person name="Lilley C.J."/>
            <person name="Jones L.M."/>
            <person name="Kikuchi T."/>
            <person name="Reid A.J."/>
            <person name="Thorpe P."/>
            <person name="Tsai I.J."/>
            <person name="Beasley H."/>
            <person name="Blok V."/>
            <person name="Cock P.J.A."/>
            <person name="Van den Akker S.E."/>
            <person name="Holroyd N."/>
            <person name="Hunt M."/>
            <person name="Mantelin S."/>
            <person name="Naghra H."/>
            <person name="Pain A."/>
            <person name="Palomares-Rius J.E."/>
            <person name="Zarowiecki M."/>
            <person name="Berriman M."/>
            <person name="Jones J.T."/>
            <person name="Urwin P.E."/>
        </authorList>
    </citation>
    <scope>NUCLEOTIDE SEQUENCE [LARGE SCALE GENOMIC DNA]</scope>
    <source>
        <strain evidence="2">Lindley</strain>
    </source>
</reference>
<keyword evidence="2" id="KW-1185">Reference proteome</keyword>
<feature type="compositionally biased region" description="Polar residues" evidence="1">
    <location>
        <begin position="118"/>
        <end position="145"/>
    </location>
</feature>
<organism evidence="2 3">
    <name type="scientific">Globodera pallida</name>
    <name type="common">Potato cyst nematode worm</name>
    <name type="synonym">Heterodera pallida</name>
    <dbReference type="NCBI Taxonomy" id="36090"/>
    <lineage>
        <taxon>Eukaryota</taxon>
        <taxon>Metazoa</taxon>
        <taxon>Ecdysozoa</taxon>
        <taxon>Nematoda</taxon>
        <taxon>Chromadorea</taxon>
        <taxon>Rhabditida</taxon>
        <taxon>Tylenchina</taxon>
        <taxon>Tylenchomorpha</taxon>
        <taxon>Tylenchoidea</taxon>
        <taxon>Heteroderidae</taxon>
        <taxon>Heteroderinae</taxon>
        <taxon>Globodera</taxon>
    </lineage>
</organism>
<feature type="compositionally biased region" description="Polar residues" evidence="1">
    <location>
        <begin position="87"/>
        <end position="103"/>
    </location>
</feature>
<accession>A0A183CDG5</accession>
<evidence type="ECO:0000256" key="1">
    <source>
        <dbReference type="SAM" id="MobiDB-lite"/>
    </source>
</evidence>
<dbReference type="AlphaFoldDB" id="A0A183CDG5"/>